<evidence type="ECO:0000313" key="2">
    <source>
        <dbReference type="EMBL" id="KDQ53401.1"/>
    </source>
</evidence>
<dbReference type="InterPro" id="IPR051726">
    <property type="entry name" value="Chitin_Synth_Reg"/>
</dbReference>
<protein>
    <recommendedName>
        <fullName evidence="4">HCP-like protein</fullName>
    </recommendedName>
</protein>
<dbReference type="STRING" id="933084.A0A067PSV4"/>
<dbReference type="AlphaFoldDB" id="A0A067PSV4"/>
<dbReference type="InterPro" id="IPR006597">
    <property type="entry name" value="Sel1-like"/>
</dbReference>
<accession>A0A067PSV4</accession>
<evidence type="ECO:0000313" key="3">
    <source>
        <dbReference type="Proteomes" id="UP000027265"/>
    </source>
</evidence>
<sequence>MRMIVKRFTCKGTTVRVEGAIRSRGSIAAPGLTPSLAAPGSDSQIVTSRDIMARPVGSQTSMSSLSPAHQLPVSLMPNQTNTQETVTPSLPPSPIQVFITLNFDVPYHSMNLSPPPAAIPLASDQSNYSAPQPVYPSSHQPSYLSSQMAGLTFTHASTPRSATSIPTYRPAARPQGAPSLTAPLPTVPLLASSFSTLQGGQDVAAMVTWCRDVLSIVDHSQLSTLTDPTQGAVQITDPDLQRLIDITVPLLLQIASPAQMLAPTPRYIAEAIYLKATIASSGVCPQYLPRNPRSAFKDFVKSARKGYSAAYFNMGRDYEDFNKVALATDCYDPTLATVEVPQRAYVYALLLLNEFSPIIIPPNLFATFLPPNTTQNQEARDHLERTAYLNFAPAQYKLGYTYEYAQPPFPFNPLLSIRYYALASEQGECEADIALSKWFLCSAEGCFDKDEGLALTFAERAASKGLVSAEFALGYYAELGIGRPKDIEVTRNWYSTAAEHGSTDALERLPALSQQLPQAFSRQEHDAIIVMSALALA</sequence>
<evidence type="ECO:0000256" key="1">
    <source>
        <dbReference type="ARBA" id="ARBA00022737"/>
    </source>
</evidence>
<dbReference type="SMART" id="SM00671">
    <property type="entry name" value="SEL1"/>
    <property type="match status" value="4"/>
</dbReference>
<dbReference type="HOGENOM" id="CLU_507208_0_0_1"/>
<dbReference type="EMBL" id="KL197734">
    <property type="protein sequence ID" value="KDQ53401.1"/>
    <property type="molecule type" value="Genomic_DNA"/>
</dbReference>
<dbReference type="Pfam" id="PF08238">
    <property type="entry name" value="Sel1"/>
    <property type="match status" value="3"/>
</dbReference>
<reference evidence="3" key="1">
    <citation type="journal article" date="2014" name="Proc. Natl. Acad. Sci. U.S.A.">
        <title>Extensive sampling of basidiomycete genomes demonstrates inadequacy of the white-rot/brown-rot paradigm for wood decay fungi.</title>
        <authorList>
            <person name="Riley R."/>
            <person name="Salamov A.A."/>
            <person name="Brown D.W."/>
            <person name="Nagy L.G."/>
            <person name="Floudas D."/>
            <person name="Held B.W."/>
            <person name="Levasseur A."/>
            <person name="Lombard V."/>
            <person name="Morin E."/>
            <person name="Otillar R."/>
            <person name="Lindquist E.A."/>
            <person name="Sun H."/>
            <person name="LaButti K.M."/>
            <person name="Schmutz J."/>
            <person name="Jabbour D."/>
            <person name="Luo H."/>
            <person name="Baker S.E."/>
            <person name="Pisabarro A.G."/>
            <person name="Walton J.D."/>
            <person name="Blanchette R.A."/>
            <person name="Henrissat B."/>
            <person name="Martin F."/>
            <person name="Cullen D."/>
            <person name="Hibbett D.S."/>
            <person name="Grigoriev I.V."/>
        </authorList>
    </citation>
    <scope>NUCLEOTIDE SEQUENCE [LARGE SCALE GENOMIC DNA]</scope>
    <source>
        <strain evidence="3">MUCL 33604</strain>
    </source>
</reference>
<keyword evidence="3" id="KW-1185">Reference proteome</keyword>
<dbReference type="InterPro" id="IPR011990">
    <property type="entry name" value="TPR-like_helical_dom_sf"/>
</dbReference>
<dbReference type="Gene3D" id="1.25.40.10">
    <property type="entry name" value="Tetratricopeptide repeat domain"/>
    <property type="match status" value="1"/>
</dbReference>
<organism evidence="2 3">
    <name type="scientific">Jaapia argillacea MUCL 33604</name>
    <dbReference type="NCBI Taxonomy" id="933084"/>
    <lineage>
        <taxon>Eukaryota</taxon>
        <taxon>Fungi</taxon>
        <taxon>Dikarya</taxon>
        <taxon>Basidiomycota</taxon>
        <taxon>Agaricomycotina</taxon>
        <taxon>Agaricomycetes</taxon>
        <taxon>Agaricomycetidae</taxon>
        <taxon>Jaapiales</taxon>
        <taxon>Jaapiaceae</taxon>
        <taxon>Jaapia</taxon>
    </lineage>
</organism>
<dbReference type="OrthoDB" id="272077at2759"/>
<name>A0A067PSV4_9AGAM</name>
<evidence type="ECO:0008006" key="4">
    <source>
        <dbReference type="Google" id="ProtNLM"/>
    </source>
</evidence>
<dbReference type="Proteomes" id="UP000027265">
    <property type="component" value="Unassembled WGS sequence"/>
</dbReference>
<dbReference type="SUPFAM" id="SSF81901">
    <property type="entry name" value="HCP-like"/>
    <property type="match status" value="2"/>
</dbReference>
<keyword evidence="1" id="KW-0677">Repeat</keyword>
<dbReference type="PANTHER" id="PTHR46430">
    <property type="entry name" value="PROTEIN SKT5-RELATED"/>
    <property type="match status" value="1"/>
</dbReference>
<dbReference type="PANTHER" id="PTHR46430:SF2">
    <property type="entry name" value="CHITIN SYNTHASE REGULATORY FACTOR 4"/>
    <property type="match status" value="1"/>
</dbReference>
<gene>
    <name evidence="2" type="ORF">JAAARDRAFT_197550</name>
</gene>
<proteinExistence type="predicted"/>
<dbReference type="InParanoid" id="A0A067PSV4"/>